<feature type="transmembrane region" description="Helical" evidence="1">
    <location>
        <begin position="117"/>
        <end position="140"/>
    </location>
</feature>
<feature type="transmembrane region" description="Helical" evidence="1">
    <location>
        <begin position="91"/>
        <end position="111"/>
    </location>
</feature>
<feature type="transmembrane region" description="Helical" evidence="1">
    <location>
        <begin position="7"/>
        <end position="31"/>
    </location>
</feature>
<dbReference type="Proteomes" id="UP000190959">
    <property type="component" value="Unassembled WGS sequence"/>
</dbReference>
<evidence type="ECO:0008006" key="4">
    <source>
        <dbReference type="Google" id="ProtNLM"/>
    </source>
</evidence>
<evidence type="ECO:0000313" key="3">
    <source>
        <dbReference type="Proteomes" id="UP000190959"/>
    </source>
</evidence>
<dbReference type="Pfam" id="PF11188">
    <property type="entry name" value="DUF2975"/>
    <property type="match status" value="1"/>
</dbReference>
<sequence>MKRYSTIFLKIAVILIGVPVLALCIFGSIRLTNNPINPDYANMIYPILAGVLVSVVPFFVALYQALKLLGYIDKNVAFSELSVEALKNIKYCAVIISVLYMVVLPFVYLVAEKDDAPGLIIIGMTPIFASLVISVFSAVLQRLLKEAIDIKSENDLTV</sequence>
<feature type="transmembrane region" description="Helical" evidence="1">
    <location>
        <begin position="43"/>
        <end position="66"/>
    </location>
</feature>
<keyword evidence="1" id="KW-1133">Transmembrane helix</keyword>
<dbReference type="RefSeq" id="WP_078116235.1">
    <property type="nucleotide sequence ID" value="NZ_MWMH01000005.1"/>
</dbReference>
<gene>
    <name evidence="2" type="ORF">CBEIBR21_16015</name>
</gene>
<protein>
    <recommendedName>
        <fullName evidence="4">DUF2975 domain-containing protein</fullName>
    </recommendedName>
</protein>
<proteinExistence type="predicted"/>
<accession>A0A1S9N4G1</accession>
<keyword evidence="1" id="KW-0472">Membrane</keyword>
<comment type="caution">
    <text evidence="2">The sequence shown here is derived from an EMBL/GenBank/DDBJ whole genome shotgun (WGS) entry which is preliminary data.</text>
</comment>
<name>A0A1S9N4G1_CLOBE</name>
<reference evidence="2 3" key="1">
    <citation type="submission" date="2017-02" db="EMBL/GenBank/DDBJ databases">
        <title>Genome sequence of Clostridium beijerinckii Br21.</title>
        <authorList>
            <person name="Fonseca B.C."/>
            <person name="Guazzaroni M.E."/>
            <person name="Riano-Pachon D.M."/>
            <person name="Reginatto V."/>
        </authorList>
    </citation>
    <scope>NUCLEOTIDE SEQUENCE [LARGE SCALE GENOMIC DNA]</scope>
    <source>
        <strain evidence="2 3">Br21</strain>
    </source>
</reference>
<evidence type="ECO:0000256" key="1">
    <source>
        <dbReference type="SAM" id="Phobius"/>
    </source>
</evidence>
<organism evidence="2 3">
    <name type="scientific">Clostridium beijerinckii</name>
    <name type="common">Clostridium MP</name>
    <dbReference type="NCBI Taxonomy" id="1520"/>
    <lineage>
        <taxon>Bacteria</taxon>
        <taxon>Bacillati</taxon>
        <taxon>Bacillota</taxon>
        <taxon>Clostridia</taxon>
        <taxon>Eubacteriales</taxon>
        <taxon>Clostridiaceae</taxon>
        <taxon>Clostridium</taxon>
    </lineage>
</organism>
<dbReference type="EMBL" id="MWMH01000005">
    <property type="protein sequence ID" value="OOP72436.1"/>
    <property type="molecule type" value="Genomic_DNA"/>
</dbReference>
<dbReference type="InterPro" id="IPR021354">
    <property type="entry name" value="DUF2975"/>
</dbReference>
<dbReference type="AlphaFoldDB" id="A0A1S9N4G1"/>
<evidence type="ECO:0000313" key="2">
    <source>
        <dbReference type="EMBL" id="OOP72436.1"/>
    </source>
</evidence>
<keyword evidence="1" id="KW-0812">Transmembrane</keyword>